<comment type="function">
    <text evidence="1">Might have a role analogous to that of eukaryotic histone proteins.</text>
</comment>
<dbReference type="AlphaFoldDB" id="A0A521B9J9"/>
<organism evidence="4 5">
    <name type="scientific">Gracilimonas mengyeensis</name>
    <dbReference type="NCBI Taxonomy" id="1302730"/>
    <lineage>
        <taxon>Bacteria</taxon>
        <taxon>Pseudomonadati</taxon>
        <taxon>Balneolota</taxon>
        <taxon>Balneolia</taxon>
        <taxon>Balneolales</taxon>
        <taxon>Balneolaceae</taxon>
        <taxon>Gracilimonas</taxon>
    </lineage>
</organism>
<dbReference type="EMBL" id="FXTP01000002">
    <property type="protein sequence ID" value="SMO43776.1"/>
    <property type="molecule type" value="Genomic_DNA"/>
</dbReference>
<evidence type="ECO:0000256" key="1">
    <source>
        <dbReference type="ARBA" id="ARBA00002333"/>
    </source>
</evidence>
<dbReference type="GO" id="GO:0030527">
    <property type="term" value="F:structural constituent of chromatin"/>
    <property type="evidence" value="ECO:0007669"/>
    <property type="project" value="InterPro"/>
</dbReference>
<feature type="coiled-coil region" evidence="3">
    <location>
        <begin position="4"/>
        <end position="57"/>
    </location>
</feature>
<evidence type="ECO:0000256" key="2">
    <source>
        <dbReference type="ARBA" id="ARBA00008424"/>
    </source>
</evidence>
<dbReference type="InterPro" id="IPR010886">
    <property type="entry name" value="Hc1"/>
</dbReference>
<protein>
    <submittedName>
        <fullName evidence="4">Histone H1-like protein Hc1</fullName>
    </submittedName>
</protein>
<name>A0A521B9J9_9BACT</name>
<comment type="similarity">
    <text evidence="2">Belongs to the histone H1/H5 family. HCT subfamily.</text>
</comment>
<accession>A0A521B9J9</accession>
<keyword evidence="5" id="KW-1185">Reference proteome</keyword>
<dbReference type="GO" id="GO:0003677">
    <property type="term" value="F:DNA binding"/>
    <property type="evidence" value="ECO:0007669"/>
    <property type="project" value="InterPro"/>
</dbReference>
<dbReference type="Proteomes" id="UP000317557">
    <property type="component" value="Unassembled WGS sequence"/>
</dbReference>
<reference evidence="4 5" key="1">
    <citation type="submission" date="2017-05" db="EMBL/GenBank/DDBJ databases">
        <authorList>
            <person name="Varghese N."/>
            <person name="Submissions S."/>
        </authorList>
    </citation>
    <scope>NUCLEOTIDE SEQUENCE [LARGE SCALE GENOMIC DNA]</scope>
    <source>
        <strain evidence="4 5">DSM 21985</strain>
    </source>
</reference>
<keyword evidence="3" id="KW-0175">Coiled coil</keyword>
<evidence type="ECO:0000256" key="3">
    <source>
        <dbReference type="SAM" id="Coils"/>
    </source>
</evidence>
<sequence length="58" mass="6787">MSRMDDINNVIEELQVDMNKFYEKGNKAAGTRARKHLMNLKNLAHEIRQEIQAKKNAM</sequence>
<dbReference type="Pfam" id="PF07432">
    <property type="entry name" value="Hc1"/>
    <property type="match status" value="1"/>
</dbReference>
<evidence type="ECO:0000313" key="5">
    <source>
        <dbReference type="Proteomes" id="UP000317557"/>
    </source>
</evidence>
<dbReference type="OrthoDB" id="9808717at2"/>
<dbReference type="RefSeq" id="WP_142453130.1">
    <property type="nucleotide sequence ID" value="NZ_FXTP01000002.1"/>
</dbReference>
<proteinExistence type="inferred from homology"/>
<evidence type="ECO:0000313" key="4">
    <source>
        <dbReference type="EMBL" id="SMO43776.1"/>
    </source>
</evidence>
<gene>
    <name evidence="4" type="ORF">SAMN06265219_102113</name>
</gene>